<dbReference type="EMBL" id="RAPY01000001">
    <property type="protein sequence ID" value="RKE55503.1"/>
    <property type="molecule type" value="Genomic_DNA"/>
</dbReference>
<dbReference type="Pfam" id="PF16344">
    <property type="entry name" value="FecR_C"/>
    <property type="match status" value="1"/>
</dbReference>
<dbReference type="Gene3D" id="2.60.120.1440">
    <property type="match status" value="1"/>
</dbReference>
<evidence type="ECO:0000259" key="1">
    <source>
        <dbReference type="Pfam" id="PF04773"/>
    </source>
</evidence>
<dbReference type="PANTHER" id="PTHR30273">
    <property type="entry name" value="PERIPLASMIC SIGNAL SENSOR AND SIGMA FACTOR ACTIVATOR FECR-RELATED"/>
    <property type="match status" value="1"/>
</dbReference>
<evidence type="ECO:0000313" key="3">
    <source>
        <dbReference type="EMBL" id="RKE55503.1"/>
    </source>
</evidence>
<proteinExistence type="predicted"/>
<evidence type="ECO:0000313" key="4">
    <source>
        <dbReference type="Proteomes" id="UP000286246"/>
    </source>
</evidence>
<name>A0A420BFN9_SPHD1</name>
<dbReference type="InterPro" id="IPR032508">
    <property type="entry name" value="FecR_C"/>
</dbReference>
<dbReference type="PIRSF" id="PIRSF018266">
    <property type="entry name" value="FecR"/>
    <property type="match status" value="1"/>
</dbReference>
<dbReference type="InterPro" id="IPR006860">
    <property type="entry name" value="FecR"/>
</dbReference>
<dbReference type="Proteomes" id="UP000286246">
    <property type="component" value="Unassembled WGS sequence"/>
</dbReference>
<dbReference type="GO" id="GO:0016989">
    <property type="term" value="F:sigma factor antagonist activity"/>
    <property type="evidence" value="ECO:0007669"/>
    <property type="project" value="TreeGrafter"/>
</dbReference>
<dbReference type="RefSeq" id="WP_120257283.1">
    <property type="nucleotide sequence ID" value="NZ_RAPY01000001.1"/>
</dbReference>
<organism evidence="3 4">
    <name type="scientific">Sphingobacterium detergens</name>
    <dbReference type="NCBI Taxonomy" id="1145106"/>
    <lineage>
        <taxon>Bacteria</taxon>
        <taxon>Pseudomonadati</taxon>
        <taxon>Bacteroidota</taxon>
        <taxon>Sphingobacteriia</taxon>
        <taxon>Sphingobacteriales</taxon>
        <taxon>Sphingobacteriaceae</taxon>
        <taxon>Sphingobacterium</taxon>
    </lineage>
</organism>
<comment type="caution">
    <text evidence="3">The sequence shown here is derived from an EMBL/GenBank/DDBJ whole genome shotgun (WGS) entry which is preliminary data.</text>
</comment>
<evidence type="ECO:0000259" key="2">
    <source>
        <dbReference type="Pfam" id="PF16344"/>
    </source>
</evidence>
<gene>
    <name evidence="3" type="ORF">DFQ12_0335</name>
</gene>
<feature type="domain" description="Protein FecR C-terminal" evidence="2">
    <location>
        <begin position="262"/>
        <end position="325"/>
    </location>
</feature>
<dbReference type="PANTHER" id="PTHR30273:SF2">
    <property type="entry name" value="PROTEIN FECR"/>
    <property type="match status" value="1"/>
</dbReference>
<dbReference type="AlphaFoldDB" id="A0A420BFN9"/>
<dbReference type="Gene3D" id="3.55.50.30">
    <property type="match status" value="1"/>
</dbReference>
<feature type="domain" description="FecR protein" evidence="1">
    <location>
        <begin position="120"/>
        <end position="215"/>
    </location>
</feature>
<accession>A0A420BFN9</accession>
<dbReference type="InterPro" id="IPR012373">
    <property type="entry name" value="Ferrdict_sens_TM"/>
</dbReference>
<sequence length="339" mass="38845">MHKNDEYIETLLLNFVNNNLAADEEEFLRGWLLESESNRDRARAFCEFYHQIDAYTTLESTDTDQAFEKMTGKIGEFRPVRSLSYLRVLQRAAAVLFIPLLLVQLYQWYDNRSGSEAWVTMRTNPGMVASIRLPDSSTVWLNANTVISYPQKFNKERLVKLDGEAFFDVTKNPEKKFKVQTPAQAAIEVLGTRFNVDAYHTDSTVRATLEEGSVQFNYQSNTGSKSLLLKPSQTIVYNRKNQSIVPNALNEKTLTSWKDNQIVLKNTSLTELLTIVSKRFNVKFNLKSSKLNDERFTGVFDSQQLITVLEHIKISSQIQYNMINDGSKTDGSITVELYK</sequence>
<reference evidence="3 4" key="1">
    <citation type="submission" date="2018-09" db="EMBL/GenBank/DDBJ databases">
        <title>Genomic Encyclopedia of Type Strains, Phase III (KMG-III): the genomes of soil and plant-associated and newly described type strains.</title>
        <authorList>
            <person name="Whitman W."/>
        </authorList>
    </citation>
    <scope>NUCLEOTIDE SEQUENCE [LARGE SCALE GENOMIC DNA]</scope>
    <source>
        <strain evidence="3 4">CECT 7938</strain>
    </source>
</reference>
<dbReference type="Pfam" id="PF04773">
    <property type="entry name" value="FecR"/>
    <property type="match status" value="1"/>
</dbReference>
<protein>
    <submittedName>
        <fullName evidence="3">FecR family protein</fullName>
    </submittedName>
</protein>
<keyword evidence="4" id="KW-1185">Reference proteome</keyword>
<dbReference type="OrthoDB" id="710640at2"/>